<dbReference type="SUPFAM" id="SSF50129">
    <property type="entry name" value="GroES-like"/>
    <property type="match status" value="1"/>
</dbReference>
<dbReference type="PANTHER" id="PTHR48106:SF18">
    <property type="entry name" value="QUINONE OXIDOREDUCTASE PIG3"/>
    <property type="match status" value="1"/>
</dbReference>
<dbReference type="NCBIfam" id="TIGR02824">
    <property type="entry name" value="quinone_pig3"/>
    <property type="match status" value="1"/>
</dbReference>
<dbReference type="InterPro" id="IPR011032">
    <property type="entry name" value="GroES-like_sf"/>
</dbReference>
<protein>
    <recommendedName>
        <fullName evidence="3">Enoyl reductase (ER) domain-containing protein</fullName>
    </recommendedName>
</protein>
<evidence type="ECO:0000256" key="2">
    <source>
        <dbReference type="ARBA" id="ARBA00023002"/>
    </source>
</evidence>
<dbReference type="AlphaFoldDB" id="W4LRZ8"/>
<dbReference type="InterPro" id="IPR013149">
    <property type="entry name" value="ADH-like_C"/>
</dbReference>
<dbReference type="InterPro" id="IPR013154">
    <property type="entry name" value="ADH-like_N"/>
</dbReference>
<evidence type="ECO:0000313" key="4">
    <source>
        <dbReference type="EMBL" id="ETX00172.1"/>
    </source>
</evidence>
<comment type="caution">
    <text evidence="4">The sequence shown here is derived from an EMBL/GenBank/DDBJ whole genome shotgun (WGS) entry which is preliminary data.</text>
</comment>
<dbReference type="Pfam" id="PF00107">
    <property type="entry name" value="ADH_zinc_N"/>
    <property type="match status" value="1"/>
</dbReference>
<dbReference type="Gene3D" id="3.40.50.720">
    <property type="entry name" value="NAD(P)-binding Rossmann-like Domain"/>
    <property type="match status" value="1"/>
</dbReference>
<dbReference type="EMBL" id="AZHW01000370">
    <property type="protein sequence ID" value="ETX00172.1"/>
    <property type="molecule type" value="Genomic_DNA"/>
</dbReference>
<reference evidence="4 5" key="1">
    <citation type="journal article" date="2014" name="Nature">
        <title>An environmental bacterial taxon with a large and distinct metabolic repertoire.</title>
        <authorList>
            <person name="Wilson M.C."/>
            <person name="Mori T."/>
            <person name="Ruckert C."/>
            <person name="Uria A.R."/>
            <person name="Helf M.J."/>
            <person name="Takada K."/>
            <person name="Gernert C."/>
            <person name="Steffens U.A."/>
            <person name="Heycke N."/>
            <person name="Schmitt S."/>
            <person name="Rinke C."/>
            <person name="Helfrich E.J."/>
            <person name="Brachmann A.O."/>
            <person name="Gurgui C."/>
            <person name="Wakimoto T."/>
            <person name="Kracht M."/>
            <person name="Crusemann M."/>
            <person name="Hentschel U."/>
            <person name="Abe I."/>
            <person name="Matsunaga S."/>
            <person name="Kalinowski J."/>
            <person name="Takeyama H."/>
            <person name="Piel J."/>
        </authorList>
    </citation>
    <scope>NUCLEOTIDE SEQUENCE [LARGE SCALE GENOMIC DNA]</scope>
    <source>
        <strain evidence="5">TSY1</strain>
    </source>
</reference>
<dbReference type="CDD" id="cd05276">
    <property type="entry name" value="p53_inducible_oxidoreductase"/>
    <property type="match status" value="1"/>
</dbReference>
<dbReference type="InterPro" id="IPR036291">
    <property type="entry name" value="NAD(P)-bd_dom_sf"/>
</dbReference>
<name>W4LRZ8_ENTF1</name>
<gene>
    <name evidence="4" type="ORF">ETSY1_12215</name>
</gene>
<feature type="domain" description="Enoyl reductase (ER)" evidence="3">
    <location>
        <begin position="13"/>
        <end position="327"/>
    </location>
</feature>
<dbReference type="PATRIC" id="fig|1429438.4.peg.2455"/>
<dbReference type="GO" id="GO:0070402">
    <property type="term" value="F:NADPH binding"/>
    <property type="evidence" value="ECO:0007669"/>
    <property type="project" value="TreeGrafter"/>
</dbReference>
<dbReference type="SMART" id="SM00829">
    <property type="entry name" value="PKS_ER"/>
    <property type="match status" value="1"/>
</dbReference>
<dbReference type="HOGENOM" id="CLU_026673_3_4_7"/>
<dbReference type="PANTHER" id="PTHR48106">
    <property type="entry name" value="QUINONE OXIDOREDUCTASE PIG3-RELATED"/>
    <property type="match status" value="1"/>
</dbReference>
<dbReference type="GO" id="GO:0016651">
    <property type="term" value="F:oxidoreductase activity, acting on NAD(P)H"/>
    <property type="evidence" value="ECO:0007669"/>
    <property type="project" value="TreeGrafter"/>
</dbReference>
<sequence>MRAIVIIPDDQSGTLALRDVPDPTPGPQDLLIRVKATALNRADLAQRRGRYPAAVTAADSGLAIGGLEAAGEVMGMGTEVEGFNTGDRVMAMCGGGYAELVTIDHRLALRIPERLSWEEAATIPVAYMTEHDALMTNGQLQAGESVFVNAASSGVGVAAMQLAKLVGAQPVIGSSGVTDKLQALSDWGMDVGINYTTEDVAEAVLAATQGEGVDVIIDHVGASHLADHLRCMALKGRLVSVGRLGGGKHEIDLDFVALRRLHLIGVTFRTRTLEERIAIAQRCGETILPALADGRLRPCIDRVFPLTEVAEAQGYMASNAQIGKIVLSV</sequence>
<dbReference type="InterPro" id="IPR014189">
    <property type="entry name" value="Quinone_OxRdtase_PIG3"/>
</dbReference>
<dbReference type="InterPro" id="IPR020843">
    <property type="entry name" value="ER"/>
</dbReference>
<evidence type="ECO:0000313" key="5">
    <source>
        <dbReference type="Proteomes" id="UP000019141"/>
    </source>
</evidence>
<keyword evidence="5" id="KW-1185">Reference proteome</keyword>
<keyword evidence="2" id="KW-0560">Oxidoreductase</keyword>
<evidence type="ECO:0000259" key="3">
    <source>
        <dbReference type="SMART" id="SM00829"/>
    </source>
</evidence>
<accession>W4LRZ8</accession>
<proteinExistence type="predicted"/>
<keyword evidence="1" id="KW-0521">NADP</keyword>
<dbReference type="SUPFAM" id="SSF51735">
    <property type="entry name" value="NAD(P)-binding Rossmann-fold domains"/>
    <property type="match status" value="1"/>
</dbReference>
<dbReference type="Proteomes" id="UP000019141">
    <property type="component" value="Unassembled WGS sequence"/>
</dbReference>
<evidence type="ECO:0000256" key="1">
    <source>
        <dbReference type="ARBA" id="ARBA00022857"/>
    </source>
</evidence>
<dbReference type="Pfam" id="PF08240">
    <property type="entry name" value="ADH_N"/>
    <property type="match status" value="1"/>
</dbReference>
<organism evidence="4 5">
    <name type="scientific">Entotheonella factor</name>
    <dbReference type="NCBI Taxonomy" id="1429438"/>
    <lineage>
        <taxon>Bacteria</taxon>
        <taxon>Pseudomonadati</taxon>
        <taxon>Nitrospinota/Tectimicrobiota group</taxon>
        <taxon>Candidatus Tectimicrobiota</taxon>
        <taxon>Candidatus Entotheonellia</taxon>
        <taxon>Candidatus Entotheonellales</taxon>
        <taxon>Candidatus Entotheonellaceae</taxon>
        <taxon>Candidatus Entotheonella</taxon>
    </lineage>
</organism>
<dbReference type="Gene3D" id="3.90.180.10">
    <property type="entry name" value="Medium-chain alcohol dehydrogenases, catalytic domain"/>
    <property type="match status" value="1"/>
</dbReference>